<reference evidence="2 3" key="1">
    <citation type="journal article" date="2011" name="J. Bacteriol.">
        <title>Complete Genome Sequence of a Nonculturable Methanococcus maripaludis Strain Extracted in a Metagenomic Survey of Petroleum Reservoir Fluids.</title>
        <authorList>
            <person name="Wang X."/>
            <person name="Greenfield P."/>
            <person name="Li D."/>
            <person name="Hendry P."/>
            <person name="Volk H."/>
            <person name="Sutherland T.D."/>
        </authorList>
    </citation>
    <scope>NUCLEOTIDE SEQUENCE [LARGE SCALE GENOMIC DNA]</scope>
    <source>
        <strain evidence="2 3">X1</strain>
    </source>
</reference>
<dbReference type="RefSeq" id="WP_013998975.1">
    <property type="nucleotide sequence ID" value="NC_015847.1"/>
</dbReference>
<evidence type="ECO:0000313" key="3">
    <source>
        <dbReference type="Proteomes" id="UP000008889"/>
    </source>
</evidence>
<feature type="transmembrane region" description="Helical" evidence="1">
    <location>
        <begin position="15"/>
        <end position="36"/>
    </location>
</feature>
<dbReference type="GeneID" id="77099987"/>
<keyword evidence="1" id="KW-1133">Transmembrane helix</keyword>
<gene>
    <name evidence="2" type="ORF">GYY_03025</name>
</gene>
<proteinExistence type="predicted"/>
<dbReference type="HOGENOM" id="CLU_3227820_0_0_2"/>
<dbReference type="AlphaFoldDB" id="G0H418"/>
<name>G0H418_METMI</name>
<evidence type="ECO:0000313" key="2">
    <source>
        <dbReference type="EMBL" id="AEK19484.1"/>
    </source>
</evidence>
<dbReference type="Proteomes" id="UP000008889">
    <property type="component" value="Chromosome"/>
</dbReference>
<keyword evidence="1" id="KW-0812">Transmembrane</keyword>
<organism evidence="3">
    <name type="scientific">Methanococcus maripaludis X1</name>
    <dbReference type="NCBI Taxonomy" id="1053692"/>
    <lineage>
        <taxon>Archaea</taxon>
        <taxon>Methanobacteriati</taxon>
        <taxon>Methanobacteriota</taxon>
        <taxon>Methanomada group</taxon>
        <taxon>Methanococci</taxon>
        <taxon>Methanococcales</taxon>
        <taxon>Methanococcaceae</taxon>
        <taxon>Methanococcus</taxon>
    </lineage>
</organism>
<dbReference type="EMBL" id="CP002913">
    <property type="protein sequence ID" value="AEK19484.1"/>
    <property type="molecule type" value="Genomic_DNA"/>
</dbReference>
<evidence type="ECO:0000256" key="1">
    <source>
        <dbReference type="SAM" id="Phobius"/>
    </source>
</evidence>
<dbReference type="PATRIC" id="fig|1053692.7.peg.596"/>
<keyword evidence="1" id="KW-0472">Membrane</keyword>
<sequence>MKKNELKDVNINVKAISFFMDSIIIILTGIFGYIIYKMIMELI</sequence>
<protein>
    <submittedName>
        <fullName evidence="2">Uncharacterized protein</fullName>
    </submittedName>
</protein>
<dbReference type="KEGG" id="mmd:GYY_03025"/>
<accession>G0H418</accession>